<protein>
    <submittedName>
        <fullName evidence="2">Sigma-54 dependent transcriptional regulator</fullName>
    </submittedName>
</protein>
<proteinExistence type="predicted"/>
<organism evidence="2 3">
    <name type="scientific">Pontibacillus yanchengensis Y32</name>
    <dbReference type="NCBI Taxonomy" id="1385514"/>
    <lineage>
        <taxon>Bacteria</taxon>
        <taxon>Bacillati</taxon>
        <taxon>Bacillota</taxon>
        <taxon>Bacilli</taxon>
        <taxon>Bacillales</taxon>
        <taxon>Bacillaceae</taxon>
        <taxon>Pontibacillus</taxon>
    </lineage>
</organism>
<name>A0A0A2TE84_9BACI</name>
<evidence type="ECO:0000259" key="1">
    <source>
        <dbReference type="Pfam" id="PF18546"/>
    </source>
</evidence>
<dbReference type="RefSeq" id="WP_036819255.1">
    <property type="nucleotide sequence ID" value="NZ_AVBF01000024.1"/>
</dbReference>
<sequence length="207" mass="23379">MNSQLSSQLFLSKLIAQYANIHHQSIGAKAEEYIRQLGIRTGEWVESFYLNQPYTLSVDEYAELIVDIKNSIGGHFEIDSVHPDCVVVKAHQCPFGDVVKDAPHLCMMTSSVFGGIASRHFGYGKVSIQERIANGDDGCKVYIYFSPNEVEGEEYIDLPVTPEQGDPFTWEEETIKMLGEELRKSDDMVSELLAEIEELKKQVNKQK</sequence>
<gene>
    <name evidence="2" type="ORF">N782_10885</name>
</gene>
<accession>A0A0A2TE84</accession>
<dbReference type="InterPro" id="IPR041359">
    <property type="entry name" value="MetOD1"/>
</dbReference>
<feature type="domain" description="Metanogen output" evidence="1">
    <location>
        <begin position="62"/>
        <end position="143"/>
    </location>
</feature>
<comment type="caution">
    <text evidence="2">The sequence shown here is derived from an EMBL/GenBank/DDBJ whole genome shotgun (WGS) entry which is preliminary data.</text>
</comment>
<dbReference type="OrthoDB" id="260231at2"/>
<dbReference type="STRING" id="1385514.N782_10885"/>
<evidence type="ECO:0000313" key="2">
    <source>
        <dbReference type="EMBL" id="KGP72738.1"/>
    </source>
</evidence>
<evidence type="ECO:0000313" key="3">
    <source>
        <dbReference type="Proteomes" id="UP000030147"/>
    </source>
</evidence>
<dbReference type="eggNOG" id="COG2345">
    <property type="taxonomic scope" value="Bacteria"/>
</dbReference>
<keyword evidence="3" id="KW-1185">Reference proteome</keyword>
<dbReference type="Pfam" id="PF18546">
    <property type="entry name" value="MetOD1"/>
    <property type="match status" value="1"/>
</dbReference>
<dbReference type="Proteomes" id="UP000030147">
    <property type="component" value="Unassembled WGS sequence"/>
</dbReference>
<reference evidence="2 3" key="1">
    <citation type="journal article" date="2015" name="Stand. Genomic Sci.">
        <title>High quality draft genome sequence of the moderately halophilic bacterium Pontibacillus yanchengensis Y32(T) and comparison among Pontibacillus genomes.</title>
        <authorList>
            <person name="Huang J."/>
            <person name="Qiao Z.X."/>
            <person name="Tang J.W."/>
            <person name="Wang G."/>
        </authorList>
    </citation>
    <scope>NUCLEOTIDE SEQUENCE [LARGE SCALE GENOMIC DNA]</scope>
    <source>
        <strain evidence="2 3">Y32</strain>
    </source>
</reference>
<dbReference type="AlphaFoldDB" id="A0A0A2TE84"/>
<dbReference type="EMBL" id="AVBF01000024">
    <property type="protein sequence ID" value="KGP72738.1"/>
    <property type="molecule type" value="Genomic_DNA"/>
</dbReference>